<dbReference type="Gramene" id="TraesWEE_scaffold_089545_01G000400.1">
    <property type="protein sequence ID" value="TraesWEE_scaffold_089545_01G000400.1"/>
    <property type="gene ID" value="TraesWEE_scaffold_089545_01G000400"/>
</dbReference>
<evidence type="ECO:0008006" key="4">
    <source>
        <dbReference type="Google" id="ProtNLM"/>
    </source>
</evidence>
<evidence type="ECO:0000313" key="2">
    <source>
        <dbReference type="EnsemblPlants" id="TraesCS3A02G353900.1"/>
    </source>
</evidence>
<keyword evidence="3" id="KW-1185">Reference proteome</keyword>
<reference evidence="2" key="2">
    <citation type="submission" date="2018-10" db="UniProtKB">
        <authorList>
            <consortium name="EnsemblPlants"/>
        </authorList>
    </citation>
    <scope>IDENTIFICATION</scope>
</reference>
<keyword evidence="1" id="KW-0732">Signal</keyword>
<feature type="chain" id="PRO_5043173520" description="Knottin scorpion toxin-like domain-containing protein" evidence="1">
    <location>
        <begin position="26"/>
        <end position="77"/>
    </location>
</feature>
<dbReference type="Gramene" id="TraesRN3A0100860100.1">
    <property type="protein sequence ID" value="TraesRN3A0100860100.1"/>
    <property type="gene ID" value="TraesRN3A0100860100"/>
</dbReference>
<dbReference type="Gramene" id="TraesROB_scaffold_038527_01G000400.1">
    <property type="protein sequence ID" value="TraesROB_scaffold_038527_01G000400.1"/>
    <property type="gene ID" value="TraesROB_scaffold_038527_01G000400"/>
</dbReference>
<dbReference type="EnsemblPlants" id="TraesCS3A02G353900.1">
    <property type="protein sequence ID" value="TraesCS3A02G353900.1"/>
    <property type="gene ID" value="TraesCS3A02G353900"/>
</dbReference>
<dbReference type="AlphaFoldDB" id="A0A3B6EKN3"/>
<name>A0A3B6EKN3_WHEAT</name>
<dbReference type="Gramene" id="TraesCAD_scaffold_083195_01G000100.1">
    <property type="protein sequence ID" value="TraesCAD_scaffold_083195_01G000100.1"/>
    <property type="gene ID" value="TraesCAD_scaffold_083195_01G000100"/>
</dbReference>
<reference evidence="2" key="1">
    <citation type="submission" date="2018-08" db="EMBL/GenBank/DDBJ databases">
        <authorList>
            <person name="Rossello M."/>
        </authorList>
    </citation>
    <scope>NUCLEOTIDE SEQUENCE [LARGE SCALE GENOMIC DNA]</scope>
    <source>
        <strain evidence="2">cv. Chinese Spring</strain>
    </source>
</reference>
<evidence type="ECO:0000313" key="3">
    <source>
        <dbReference type="Proteomes" id="UP000019116"/>
    </source>
</evidence>
<dbReference type="Proteomes" id="UP000019116">
    <property type="component" value="Chromosome 3A"/>
</dbReference>
<sequence length="77" mass="8297">MASKSTTTRMAAVFVVLMIMSFTLSSSPCYARTIEDGANPPTCFHQEKCQDRCQTACSISGQPSIGAYCKLDQCCCA</sequence>
<organism evidence="2">
    <name type="scientific">Triticum aestivum</name>
    <name type="common">Wheat</name>
    <dbReference type="NCBI Taxonomy" id="4565"/>
    <lineage>
        <taxon>Eukaryota</taxon>
        <taxon>Viridiplantae</taxon>
        <taxon>Streptophyta</taxon>
        <taxon>Embryophyta</taxon>
        <taxon>Tracheophyta</taxon>
        <taxon>Spermatophyta</taxon>
        <taxon>Magnoliopsida</taxon>
        <taxon>Liliopsida</taxon>
        <taxon>Poales</taxon>
        <taxon>Poaceae</taxon>
        <taxon>BOP clade</taxon>
        <taxon>Pooideae</taxon>
        <taxon>Triticodae</taxon>
        <taxon>Triticeae</taxon>
        <taxon>Triticinae</taxon>
        <taxon>Triticum</taxon>
    </lineage>
</organism>
<dbReference type="SMR" id="A0A3B6EKN3"/>
<dbReference type="Gramene" id="TraesCS3A03G0842300.1">
    <property type="protein sequence ID" value="TraesCS3A03G0842300.1.CDS"/>
    <property type="gene ID" value="TraesCS3A03G0842300"/>
</dbReference>
<accession>A0A3B6EKN3</accession>
<feature type="signal peptide" evidence="1">
    <location>
        <begin position="1"/>
        <end position="25"/>
    </location>
</feature>
<dbReference type="Gramene" id="TraesCS3A02G353900.1">
    <property type="protein sequence ID" value="TraesCS3A02G353900.1"/>
    <property type="gene ID" value="TraesCS3A02G353900"/>
</dbReference>
<evidence type="ECO:0000256" key="1">
    <source>
        <dbReference type="SAM" id="SignalP"/>
    </source>
</evidence>
<proteinExistence type="predicted"/>
<protein>
    <recommendedName>
        <fullName evidence="4">Knottin scorpion toxin-like domain-containing protein</fullName>
    </recommendedName>
</protein>
<dbReference type="Gramene" id="TraesCLE_scaffold_030121_01G000400.1">
    <property type="protein sequence ID" value="TraesCLE_scaffold_030121_01G000400.1"/>
    <property type="gene ID" value="TraesCLE_scaffold_030121_01G000400"/>
</dbReference>